<proteinExistence type="predicted"/>
<accession>A0ABQ0A425</accession>
<evidence type="ECO:0000256" key="1">
    <source>
        <dbReference type="SAM" id="MobiDB-lite"/>
    </source>
</evidence>
<evidence type="ECO:0000313" key="2">
    <source>
        <dbReference type="EMBL" id="GAA6166394.1"/>
    </source>
</evidence>
<gene>
    <name evidence="2" type="ORF">NBRC116591_02040</name>
</gene>
<dbReference type="InterPro" id="IPR008621">
    <property type="entry name" value="Cbb3-typ_cyt_oxidase_comp"/>
</dbReference>
<protein>
    <recommendedName>
        <fullName evidence="4">Cbb3-type cytochrome c oxidase subunit 3</fullName>
    </recommendedName>
</protein>
<name>A0ABQ0A425_9GAMM</name>
<reference evidence="2 3" key="1">
    <citation type="submission" date="2024-04" db="EMBL/GenBank/DDBJ databases">
        <title>Draft genome sequence of Sessilibacter corallicola NBRC 116591.</title>
        <authorList>
            <person name="Miyakawa T."/>
            <person name="Kusuya Y."/>
            <person name="Miura T."/>
        </authorList>
    </citation>
    <scope>NUCLEOTIDE SEQUENCE [LARGE SCALE GENOMIC DNA]</scope>
    <source>
        <strain evidence="2 3">KU-00831-HH</strain>
    </source>
</reference>
<dbReference type="Proteomes" id="UP001465153">
    <property type="component" value="Unassembled WGS sequence"/>
</dbReference>
<keyword evidence="3" id="KW-1185">Reference proteome</keyword>
<sequence length="57" mass="6395">MIAFAGVCWWAFSPSRKKKFEDAANSVFEDENNTQKANSISVNKPEAVSGEERQEKS</sequence>
<feature type="region of interest" description="Disordered" evidence="1">
    <location>
        <begin position="27"/>
        <end position="57"/>
    </location>
</feature>
<organism evidence="2 3">
    <name type="scientific">Sessilibacter corallicola</name>
    <dbReference type="NCBI Taxonomy" id="2904075"/>
    <lineage>
        <taxon>Bacteria</taxon>
        <taxon>Pseudomonadati</taxon>
        <taxon>Pseudomonadota</taxon>
        <taxon>Gammaproteobacteria</taxon>
        <taxon>Cellvibrionales</taxon>
        <taxon>Cellvibrionaceae</taxon>
        <taxon>Sessilibacter</taxon>
    </lineage>
</organism>
<evidence type="ECO:0008006" key="4">
    <source>
        <dbReference type="Google" id="ProtNLM"/>
    </source>
</evidence>
<dbReference type="Pfam" id="PF05545">
    <property type="entry name" value="FixQ"/>
    <property type="match status" value="1"/>
</dbReference>
<dbReference type="CDD" id="cd01324">
    <property type="entry name" value="cbb3_Oxidase_CcoQ"/>
    <property type="match status" value="1"/>
</dbReference>
<comment type="caution">
    <text evidence="2">The sequence shown here is derived from an EMBL/GenBank/DDBJ whole genome shotgun (WGS) entry which is preliminary data.</text>
</comment>
<dbReference type="EMBL" id="BAABWN010000001">
    <property type="protein sequence ID" value="GAA6166394.1"/>
    <property type="molecule type" value="Genomic_DNA"/>
</dbReference>
<evidence type="ECO:0000313" key="3">
    <source>
        <dbReference type="Proteomes" id="UP001465153"/>
    </source>
</evidence>